<dbReference type="Gene3D" id="3.40.630.30">
    <property type="match status" value="1"/>
</dbReference>
<dbReference type="CDD" id="cd04301">
    <property type="entry name" value="NAT_SF"/>
    <property type="match status" value="1"/>
</dbReference>
<feature type="domain" description="N-acetyltransferase" evidence="1">
    <location>
        <begin position="133"/>
        <end position="269"/>
    </location>
</feature>
<gene>
    <name evidence="2" type="ORF">ACFOZ9_17290</name>
</gene>
<keyword evidence="2" id="KW-0808">Transferase</keyword>
<dbReference type="EC" id="2.3.1.-" evidence="2"/>
<dbReference type="RefSeq" id="WP_380042049.1">
    <property type="nucleotide sequence ID" value="NZ_JBHSEH010000028.1"/>
</dbReference>
<proteinExistence type="predicted"/>
<sequence>MNTWTIAHPTLPTLSDLHALVSDPAEAAERTRQTRQRLENGQLKLEQWLILRDVRGVEGVALISANSRVPTIPRFRRDVSPAHFTALLRAVHHRAGPQGRLVLQEDLAPMNWDAAAAAGWHIDSEELIYQTDLRGRLATPEPDARSLRTTDLDRPDLQALLAALDRADLSLPDDWTLVGLPAADGTLVALGACGPARPGTGGIDLIGVHPAYRGRGLGKRLHAYLLGCLAGQCSDHSGVTGADNLAMRGVFAASGSQHIHTQLYFRALP</sequence>
<keyword evidence="3" id="KW-1185">Reference proteome</keyword>
<protein>
    <submittedName>
        <fullName evidence="2">GNAT family N-acetyltransferase</fullName>
        <ecNumber evidence="2">2.3.1.-</ecNumber>
    </submittedName>
</protein>
<evidence type="ECO:0000313" key="3">
    <source>
        <dbReference type="Proteomes" id="UP001595998"/>
    </source>
</evidence>
<name>A0ABV8XR15_9DEIO</name>
<dbReference type="Pfam" id="PF00583">
    <property type="entry name" value="Acetyltransf_1"/>
    <property type="match status" value="1"/>
</dbReference>
<evidence type="ECO:0000259" key="1">
    <source>
        <dbReference type="PROSITE" id="PS51186"/>
    </source>
</evidence>
<dbReference type="InterPro" id="IPR016181">
    <property type="entry name" value="Acyl_CoA_acyltransferase"/>
</dbReference>
<dbReference type="InterPro" id="IPR000182">
    <property type="entry name" value="GNAT_dom"/>
</dbReference>
<comment type="caution">
    <text evidence="2">The sequence shown here is derived from an EMBL/GenBank/DDBJ whole genome shotgun (WGS) entry which is preliminary data.</text>
</comment>
<organism evidence="2 3">
    <name type="scientific">Deinococcus navajonensis</name>
    <dbReference type="NCBI Taxonomy" id="309884"/>
    <lineage>
        <taxon>Bacteria</taxon>
        <taxon>Thermotogati</taxon>
        <taxon>Deinococcota</taxon>
        <taxon>Deinococci</taxon>
        <taxon>Deinococcales</taxon>
        <taxon>Deinococcaceae</taxon>
        <taxon>Deinococcus</taxon>
    </lineage>
</organism>
<reference evidence="3" key="1">
    <citation type="journal article" date="2019" name="Int. J. Syst. Evol. Microbiol.">
        <title>The Global Catalogue of Microorganisms (GCM) 10K type strain sequencing project: providing services to taxonomists for standard genome sequencing and annotation.</title>
        <authorList>
            <consortium name="The Broad Institute Genomics Platform"/>
            <consortium name="The Broad Institute Genome Sequencing Center for Infectious Disease"/>
            <person name="Wu L."/>
            <person name="Ma J."/>
        </authorList>
    </citation>
    <scope>NUCLEOTIDE SEQUENCE [LARGE SCALE GENOMIC DNA]</scope>
    <source>
        <strain evidence="3">CCUG 56029</strain>
    </source>
</reference>
<accession>A0ABV8XR15</accession>
<evidence type="ECO:0000313" key="2">
    <source>
        <dbReference type="EMBL" id="MFC4427969.1"/>
    </source>
</evidence>
<keyword evidence="2" id="KW-0012">Acyltransferase</keyword>
<dbReference type="Proteomes" id="UP001595998">
    <property type="component" value="Unassembled WGS sequence"/>
</dbReference>
<dbReference type="EMBL" id="JBHSEH010000028">
    <property type="protein sequence ID" value="MFC4427969.1"/>
    <property type="molecule type" value="Genomic_DNA"/>
</dbReference>
<dbReference type="GO" id="GO:0016746">
    <property type="term" value="F:acyltransferase activity"/>
    <property type="evidence" value="ECO:0007669"/>
    <property type="project" value="UniProtKB-KW"/>
</dbReference>
<dbReference type="PROSITE" id="PS51186">
    <property type="entry name" value="GNAT"/>
    <property type="match status" value="1"/>
</dbReference>
<dbReference type="SUPFAM" id="SSF55729">
    <property type="entry name" value="Acyl-CoA N-acyltransferases (Nat)"/>
    <property type="match status" value="1"/>
</dbReference>